<dbReference type="InterPro" id="IPR003593">
    <property type="entry name" value="AAA+_ATPase"/>
</dbReference>
<evidence type="ECO:0000259" key="5">
    <source>
        <dbReference type="PROSITE" id="PS50893"/>
    </source>
</evidence>
<feature type="domain" description="ABC transporter" evidence="5">
    <location>
        <begin position="4"/>
        <end position="229"/>
    </location>
</feature>
<organism evidence="6 7">
    <name type="scientific">Pelomonas margarita</name>
    <dbReference type="NCBI Taxonomy" id="3299031"/>
    <lineage>
        <taxon>Bacteria</taxon>
        <taxon>Pseudomonadati</taxon>
        <taxon>Pseudomonadota</taxon>
        <taxon>Betaproteobacteria</taxon>
        <taxon>Burkholderiales</taxon>
        <taxon>Sphaerotilaceae</taxon>
        <taxon>Roseateles</taxon>
    </lineage>
</organism>
<dbReference type="Gene3D" id="3.40.50.300">
    <property type="entry name" value="P-loop containing nucleotide triphosphate hydrolases"/>
    <property type="match status" value="1"/>
</dbReference>
<dbReference type="InterPro" id="IPR027417">
    <property type="entry name" value="P-loop_NTPase"/>
</dbReference>
<reference evidence="6 7" key="1">
    <citation type="submission" date="2024-08" db="EMBL/GenBank/DDBJ databases">
        <authorList>
            <person name="Lu H."/>
        </authorList>
    </citation>
    <scope>NUCLEOTIDE SEQUENCE [LARGE SCALE GENOMIC DNA]</scope>
    <source>
        <strain evidence="6 7">LKC17W</strain>
    </source>
</reference>
<sequence>MNLIEVKNATLRYGKKTALDDVSITVPAGRVVGLLGHNGAGKTSLMKALVGLQQMQGEVTVLGLNPLQNRQKLLEQLSYIPDVAVLPRWARVHELVTLMSRLQPKFSADRARALLKRTSVSENDKVKSLSKGMVAQTHLALIAAIDAKLMVLDEPTLGLDVVSRKSFYEMLIDEWCDGERSVLISTHQVEEVEALLSDVIMLDEGRVALAISLEDIDRRFVALNHDPAAADAMAAAHPLLRYREQGRTTSLFDGAPPEHLASLGQRVRPSLVDLFMALTRNPALNKAQA</sequence>
<dbReference type="SMART" id="SM00382">
    <property type="entry name" value="AAA"/>
    <property type="match status" value="1"/>
</dbReference>
<keyword evidence="3" id="KW-0547">Nucleotide-binding</keyword>
<evidence type="ECO:0000313" key="6">
    <source>
        <dbReference type="EMBL" id="MFG6442206.1"/>
    </source>
</evidence>
<dbReference type="PANTHER" id="PTHR42939">
    <property type="entry name" value="ABC TRANSPORTER ATP-BINDING PROTEIN ALBC-RELATED"/>
    <property type="match status" value="1"/>
</dbReference>
<dbReference type="PROSITE" id="PS50893">
    <property type="entry name" value="ABC_TRANSPORTER_2"/>
    <property type="match status" value="1"/>
</dbReference>
<dbReference type="CDD" id="cd03230">
    <property type="entry name" value="ABC_DR_subfamily_A"/>
    <property type="match status" value="1"/>
</dbReference>
<keyword evidence="2" id="KW-1003">Cell membrane</keyword>
<dbReference type="RefSeq" id="WP_394399211.1">
    <property type="nucleotide sequence ID" value="NZ_JBIGHW010000009.1"/>
</dbReference>
<accession>A0ABW7FLJ4</accession>
<keyword evidence="7" id="KW-1185">Reference proteome</keyword>
<dbReference type="Proteomes" id="UP001606301">
    <property type="component" value="Unassembled WGS sequence"/>
</dbReference>
<keyword evidence="4 6" id="KW-0067">ATP-binding</keyword>
<gene>
    <name evidence="6" type="ORF">ACG0Z3_16100</name>
</gene>
<evidence type="ECO:0000256" key="2">
    <source>
        <dbReference type="ARBA" id="ARBA00022475"/>
    </source>
</evidence>
<dbReference type="PANTHER" id="PTHR42939:SF1">
    <property type="entry name" value="ABC TRANSPORTER ATP-BINDING PROTEIN ALBC-RELATED"/>
    <property type="match status" value="1"/>
</dbReference>
<dbReference type="InterPro" id="IPR003439">
    <property type="entry name" value="ABC_transporter-like_ATP-bd"/>
</dbReference>
<protein>
    <submittedName>
        <fullName evidence="6">ABC transporter ATP-binding protein</fullName>
    </submittedName>
</protein>
<name>A0ABW7FLJ4_9BURK</name>
<evidence type="ECO:0000256" key="3">
    <source>
        <dbReference type="ARBA" id="ARBA00022741"/>
    </source>
</evidence>
<evidence type="ECO:0000256" key="4">
    <source>
        <dbReference type="ARBA" id="ARBA00022840"/>
    </source>
</evidence>
<dbReference type="Pfam" id="PF00005">
    <property type="entry name" value="ABC_tran"/>
    <property type="match status" value="1"/>
</dbReference>
<comment type="caution">
    <text evidence="6">The sequence shown here is derived from an EMBL/GenBank/DDBJ whole genome shotgun (WGS) entry which is preliminary data.</text>
</comment>
<dbReference type="EMBL" id="JBIGHW010000009">
    <property type="protein sequence ID" value="MFG6442206.1"/>
    <property type="molecule type" value="Genomic_DNA"/>
</dbReference>
<dbReference type="SUPFAM" id="SSF52540">
    <property type="entry name" value="P-loop containing nucleoside triphosphate hydrolases"/>
    <property type="match status" value="1"/>
</dbReference>
<evidence type="ECO:0000256" key="1">
    <source>
        <dbReference type="ARBA" id="ARBA00022448"/>
    </source>
</evidence>
<dbReference type="InterPro" id="IPR051782">
    <property type="entry name" value="ABC_Transporter_VariousFunc"/>
</dbReference>
<proteinExistence type="predicted"/>
<keyword evidence="1" id="KW-0813">Transport</keyword>
<dbReference type="GO" id="GO:0005524">
    <property type="term" value="F:ATP binding"/>
    <property type="evidence" value="ECO:0007669"/>
    <property type="project" value="UniProtKB-KW"/>
</dbReference>
<evidence type="ECO:0000313" key="7">
    <source>
        <dbReference type="Proteomes" id="UP001606301"/>
    </source>
</evidence>
<keyword evidence="2" id="KW-0472">Membrane</keyword>